<evidence type="ECO:0000313" key="2">
    <source>
        <dbReference type="EMBL" id="KAK3352644.1"/>
    </source>
</evidence>
<organism evidence="2 3">
    <name type="scientific">Lasiosphaeria hispida</name>
    <dbReference type="NCBI Taxonomy" id="260671"/>
    <lineage>
        <taxon>Eukaryota</taxon>
        <taxon>Fungi</taxon>
        <taxon>Dikarya</taxon>
        <taxon>Ascomycota</taxon>
        <taxon>Pezizomycotina</taxon>
        <taxon>Sordariomycetes</taxon>
        <taxon>Sordariomycetidae</taxon>
        <taxon>Sordariales</taxon>
        <taxon>Lasiosphaeriaceae</taxon>
        <taxon>Lasiosphaeria</taxon>
    </lineage>
</organism>
<protein>
    <recommendedName>
        <fullName evidence="1">2EXR domain-containing protein</fullName>
    </recommendedName>
</protein>
<evidence type="ECO:0000313" key="3">
    <source>
        <dbReference type="Proteomes" id="UP001275084"/>
    </source>
</evidence>
<name>A0AAJ0ME01_9PEZI</name>
<keyword evidence="3" id="KW-1185">Reference proteome</keyword>
<reference evidence="2" key="2">
    <citation type="submission" date="2023-06" db="EMBL/GenBank/DDBJ databases">
        <authorList>
            <consortium name="Lawrence Berkeley National Laboratory"/>
            <person name="Haridas S."/>
            <person name="Hensen N."/>
            <person name="Bonometti L."/>
            <person name="Westerberg I."/>
            <person name="Brannstrom I.O."/>
            <person name="Guillou S."/>
            <person name="Cros-Aarteil S."/>
            <person name="Calhoun S."/>
            <person name="Kuo A."/>
            <person name="Mondo S."/>
            <person name="Pangilinan J."/>
            <person name="Riley R."/>
            <person name="Labutti K."/>
            <person name="Andreopoulos B."/>
            <person name="Lipzen A."/>
            <person name="Chen C."/>
            <person name="Yanf M."/>
            <person name="Daum C."/>
            <person name="Ng V."/>
            <person name="Clum A."/>
            <person name="Steindorff A."/>
            <person name="Ohm R."/>
            <person name="Martin F."/>
            <person name="Silar P."/>
            <person name="Natvig D."/>
            <person name="Lalanne C."/>
            <person name="Gautier V."/>
            <person name="Ament-Velasquez S.L."/>
            <person name="Kruys A."/>
            <person name="Hutchinson M.I."/>
            <person name="Powell A.J."/>
            <person name="Barry K."/>
            <person name="Miller A.N."/>
            <person name="Grigoriev I.V."/>
            <person name="Debuchy R."/>
            <person name="Gladieux P."/>
            <person name="Thoren M.H."/>
            <person name="Johannesson H."/>
        </authorList>
    </citation>
    <scope>NUCLEOTIDE SEQUENCE</scope>
    <source>
        <strain evidence="2">CBS 955.72</strain>
    </source>
</reference>
<reference evidence="2" key="1">
    <citation type="journal article" date="2023" name="Mol. Phylogenet. Evol.">
        <title>Genome-scale phylogeny and comparative genomics of the fungal order Sordariales.</title>
        <authorList>
            <person name="Hensen N."/>
            <person name="Bonometti L."/>
            <person name="Westerberg I."/>
            <person name="Brannstrom I.O."/>
            <person name="Guillou S."/>
            <person name="Cros-Aarteil S."/>
            <person name="Calhoun S."/>
            <person name="Haridas S."/>
            <person name="Kuo A."/>
            <person name="Mondo S."/>
            <person name="Pangilinan J."/>
            <person name="Riley R."/>
            <person name="LaButti K."/>
            <person name="Andreopoulos B."/>
            <person name="Lipzen A."/>
            <person name="Chen C."/>
            <person name="Yan M."/>
            <person name="Daum C."/>
            <person name="Ng V."/>
            <person name="Clum A."/>
            <person name="Steindorff A."/>
            <person name="Ohm R.A."/>
            <person name="Martin F."/>
            <person name="Silar P."/>
            <person name="Natvig D.O."/>
            <person name="Lalanne C."/>
            <person name="Gautier V."/>
            <person name="Ament-Velasquez S.L."/>
            <person name="Kruys A."/>
            <person name="Hutchinson M.I."/>
            <person name="Powell A.J."/>
            <person name="Barry K."/>
            <person name="Miller A.N."/>
            <person name="Grigoriev I.V."/>
            <person name="Debuchy R."/>
            <person name="Gladieux P."/>
            <person name="Hiltunen Thoren M."/>
            <person name="Johannesson H."/>
        </authorList>
    </citation>
    <scope>NUCLEOTIDE SEQUENCE</scope>
    <source>
        <strain evidence="2">CBS 955.72</strain>
    </source>
</reference>
<dbReference type="InterPro" id="IPR045518">
    <property type="entry name" value="2EXR"/>
</dbReference>
<feature type="domain" description="2EXR" evidence="1">
    <location>
        <begin position="13"/>
        <end position="135"/>
    </location>
</feature>
<dbReference type="AlphaFoldDB" id="A0AAJ0ME01"/>
<comment type="caution">
    <text evidence="2">The sequence shown here is derived from an EMBL/GenBank/DDBJ whole genome shotgun (WGS) entry which is preliminary data.</text>
</comment>
<sequence length="322" mass="35666">MHQDDRPGRTKTFHQFPACPAEIRLMIWNHAIRPDLPGVHIFGLHHATAAGDPDQLSKEQSASLLPATKNTPTSMVAELRLSPPHGCQPYHADTTHTGARAADPICESVSWAPNNPSTYLIDGGLWAACRESYLAIEEEFCRRANKSGQAWSCCYVDSAGRHVAVFPDQDLYILQPGDEITVADWAALCLRADLRRPSAGYSLKEHTPTGSRIALEYTPQGDSEAEGGSEPIIVETLSGLASQQLQLQPTPTDFWIINYGLRLKHYVPTRKEAEGRDLAIFYANDRRFVLARLPNGLGSGWWQWRGVVWLARRVLACDSTLG</sequence>
<proteinExistence type="predicted"/>
<accession>A0AAJ0ME01</accession>
<dbReference type="EMBL" id="JAUIQD010000004">
    <property type="protein sequence ID" value="KAK3352644.1"/>
    <property type="molecule type" value="Genomic_DNA"/>
</dbReference>
<evidence type="ECO:0000259" key="1">
    <source>
        <dbReference type="Pfam" id="PF20150"/>
    </source>
</evidence>
<gene>
    <name evidence="2" type="ORF">B0T25DRAFT_189703</name>
</gene>
<dbReference type="Pfam" id="PF20150">
    <property type="entry name" value="2EXR"/>
    <property type="match status" value="1"/>
</dbReference>
<dbReference type="Proteomes" id="UP001275084">
    <property type="component" value="Unassembled WGS sequence"/>
</dbReference>